<gene>
    <name evidence="2" type="ORF">RM539_01195</name>
</gene>
<protein>
    <recommendedName>
        <fullName evidence="4">Membrane or secreted protein</fullName>
    </recommendedName>
</protein>
<organism evidence="2 3">
    <name type="scientific">Autumnicola musiva</name>
    <dbReference type="NCBI Taxonomy" id="3075589"/>
    <lineage>
        <taxon>Bacteria</taxon>
        <taxon>Pseudomonadati</taxon>
        <taxon>Bacteroidota</taxon>
        <taxon>Flavobacteriia</taxon>
        <taxon>Flavobacteriales</taxon>
        <taxon>Flavobacteriaceae</taxon>
        <taxon>Autumnicola</taxon>
    </lineage>
</organism>
<keyword evidence="3" id="KW-1185">Reference proteome</keyword>
<dbReference type="RefSeq" id="WP_311501648.1">
    <property type="nucleotide sequence ID" value="NZ_JAVRHK010000001.1"/>
</dbReference>
<name>A0ABU3D110_9FLAO</name>
<comment type="caution">
    <text evidence="2">The sequence shown here is derived from an EMBL/GenBank/DDBJ whole genome shotgun (WGS) entry which is preliminary data.</text>
</comment>
<evidence type="ECO:0008006" key="4">
    <source>
        <dbReference type="Google" id="ProtNLM"/>
    </source>
</evidence>
<accession>A0ABU3D110</accession>
<dbReference type="Gene3D" id="2.40.128.490">
    <property type="entry name" value="Uncharacterised protein PF14869, DUF4488"/>
    <property type="match status" value="1"/>
</dbReference>
<feature type="signal peptide" evidence="1">
    <location>
        <begin position="1"/>
        <end position="18"/>
    </location>
</feature>
<dbReference type="EMBL" id="JAVRHK010000001">
    <property type="protein sequence ID" value="MDT0675197.1"/>
    <property type="molecule type" value="Genomic_DNA"/>
</dbReference>
<sequence length="241" mass="27709">MRKLVLLSLLIICFSLNAQNLEGSWKLIEENGQKISDKEVVRIYQDGYYSEGAKDAETNEFLWALGGEYSEDDYQETLDFNTKNKEVIGQSFNPELTFKDNGNIIEIRNEDEVQVWEKISNNENALSGNWVITGRKRDGELRRSTPGERRTIKILGGDRFQWVAFNSETREFFGTGGGTYSAEKGNYTENIEFFSRDKERIGASLGFQYDVQDGEWHHQGKSSKGDPLYEIWSPYAEAYTE</sequence>
<evidence type="ECO:0000256" key="1">
    <source>
        <dbReference type="SAM" id="SignalP"/>
    </source>
</evidence>
<evidence type="ECO:0000313" key="3">
    <source>
        <dbReference type="Proteomes" id="UP001262582"/>
    </source>
</evidence>
<feature type="chain" id="PRO_5045607464" description="Membrane or secreted protein" evidence="1">
    <location>
        <begin position="19"/>
        <end position="241"/>
    </location>
</feature>
<proteinExistence type="predicted"/>
<reference evidence="2 3" key="1">
    <citation type="submission" date="2023-09" db="EMBL/GenBank/DDBJ databases">
        <authorList>
            <person name="Rey-Velasco X."/>
        </authorList>
    </citation>
    <scope>NUCLEOTIDE SEQUENCE [LARGE SCALE GENOMIC DNA]</scope>
    <source>
        <strain evidence="2 3">F117</strain>
    </source>
</reference>
<evidence type="ECO:0000313" key="2">
    <source>
        <dbReference type="EMBL" id="MDT0675197.1"/>
    </source>
</evidence>
<keyword evidence="1" id="KW-0732">Signal</keyword>
<dbReference type="Proteomes" id="UP001262582">
    <property type="component" value="Unassembled WGS sequence"/>
</dbReference>